<dbReference type="Gene3D" id="3.40.190.10">
    <property type="entry name" value="Periplasmic binding protein-like II"/>
    <property type="match status" value="2"/>
</dbReference>
<dbReference type="OrthoDB" id="9802127at2"/>
<dbReference type="CDD" id="cd13519">
    <property type="entry name" value="PBP2_PEB3_AcfC"/>
    <property type="match status" value="1"/>
</dbReference>
<reference evidence="3" key="1">
    <citation type="journal article" date="2017" name="J. Biotechnol.">
        <title>Complete genome sequence of Novosphingobium resinovorum SA1, a versatile xenobiotic-degrading bacterium capable of utilizing sulfanilic acid.</title>
        <authorList>
            <person name="Hegedus B."/>
            <person name="Kos P.B."/>
            <person name="Balint B."/>
            <person name="Maroti G."/>
            <person name="Gan H.M."/>
            <person name="Perei K."/>
            <person name="Rakhely G."/>
        </authorList>
    </citation>
    <scope>NUCLEOTIDE SEQUENCE [LARGE SCALE GENOMIC DNA]</scope>
    <source>
        <strain evidence="3">SA1</strain>
    </source>
</reference>
<dbReference type="EMBL" id="CP017078">
    <property type="protein sequence ID" value="AOR81079.1"/>
    <property type="molecule type" value="Genomic_DNA"/>
</dbReference>
<dbReference type="KEGG" id="nre:BES08_29765"/>
<evidence type="ECO:0000313" key="3">
    <source>
        <dbReference type="Proteomes" id="UP000094626"/>
    </source>
</evidence>
<keyword evidence="2" id="KW-0614">Plasmid</keyword>
<geneLocation type="plasmid" evidence="2 3">
    <name>pSA3</name>
</geneLocation>
<sequence>MRVILITLFGALSLASTANAEPVHVFGPGGPAPAMKEAAAVYSRQQGVEVDVVAGPTPQWIDQARSNADIIFSGSETMMTDLQNAMGGHIDPGTITPLYLRVSSILVRPGNPRHIGGLSDLFKPGHRIVVVNGAGQNGLWEDMAGRTGDLRKVAGLRGNIVRYAKTSAEAKSAWTEDPSLDAWIIWGIWQRANPTLADAIAVEPEYRIYRDMGAGLTRKGIANKDAQGFVRWLSTPEAGKIFVKWGWVDPAGPKPATGGR</sequence>
<gene>
    <name evidence="2" type="ORF">BES08_29765</name>
</gene>
<name>A0A1D8AG47_9SPHN</name>
<dbReference type="Pfam" id="PF13531">
    <property type="entry name" value="SBP_bac_11"/>
    <property type="match status" value="1"/>
</dbReference>
<dbReference type="SUPFAM" id="SSF53850">
    <property type="entry name" value="Periplasmic binding protein-like II"/>
    <property type="match status" value="1"/>
</dbReference>
<feature type="signal peptide" evidence="1">
    <location>
        <begin position="1"/>
        <end position="20"/>
    </location>
</feature>
<proteinExistence type="predicted"/>
<evidence type="ECO:0000256" key="1">
    <source>
        <dbReference type="SAM" id="SignalP"/>
    </source>
</evidence>
<dbReference type="AlphaFoldDB" id="A0A1D8AG47"/>
<dbReference type="Proteomes" id="UP000094626">
    <property type="component" value="Plasmid pSA3"/>
</dbReference>
<organism evidence="2 3">
    <name type="scientific">Novosphingobium resinovorum</name>
    <dbReference type="NCBI Taxonomy" id="158500"/>
    <lineage>
        <taxon>Bacteria</taxon>
        <taxon>Pseudomonadati</taxon>
        <taxon>Pseudomonadota</taxon>
        <taxon>Alphaproteobacteria</taxon>
        <taxon>Sphingomonadales</taxon>
        <taxon>Sphingomonadaceae</taxon>
        <taxon>Novosphingobium</taxon>
    </lineage>
</organism>
<dbReference type="RefSeq" id="WP_069710272.1">
    <property type="nucleotide sequence ID" value="NZ_CP017078.1"/>
</dbReference>
<evidence type="ECO:0000313" key="2">
    <source>
        <dbReference type="EMBL" id="AOR81079.1"/>
    </source>
</evidence>
<feature type="chain" id="PRO_5009104946" evidence="1">
    <location>
        <begin position="21"/>
        <end position="260"/>
    </location>
</feature>
<protein>
    <submittedName>
        <fullName evidence="2">ABC transporter substrate-binding protein</fullName>
    </submittedName>
</protein>
<keyword evidence="1" id="KW-0732">Signal</keyword>
<keyword evidence="3" id="KW-1185">Reference proteome</keyword>
<accession>A0A1D8AG47</accession>